<evidence type="ECO:0000313" key="2">
    <source>
        <dbReference type="Proteomes" id="UP000095003"/>
    </source>
</evidence>
<organism evidence="1 2">
    <name type="scientific">Eisenbergiella tayi</name>
    <dbReference type="NCBI Taxonomy" id="1432052"/>
    <lineage>
        <taxon>Bacteria</taxon>
        <taxon>Bacillati</taxon>
        <taxon>Bacillota</taxon>
        <taxon>Clostridia</taxon>
        <taxon>Lachnospirales</taxon>
        <taxon>Lachnospiraceae</taxon>
        <taxon>Eisenbergiella</taxon>
    </lineage>
</organism>
<dbReference type="AlphaFoldDB" id="A0A1E3A0E8"/>
<proteinExistence type="predicted"/>
<protein>
    <submittedName>
        <fullName evidence="1">Uncharacterized protein</fullName>
    </submittedName>
</protein>
<sequence length="75" mass="8746">MARYAVREPAKAERHKPETEAGMWVVPRKWKRDFHYYFVPSIYAGDFFVSVNPQKSTNPQSLSAALRFRTGRSLL</sequence>
<accession>A0A1E3A0E8</accession>
<dbReference type="Proteomes" id="UP000095003">
    <property type="component" value="Unassembled WGS sequence"/>
</dbReference>
<name>A0A1E3A0E8_9FIRM</name>
<gene>
    <name evidence="1" type="ORF">BEH84_06361</name>
</gene>
<comment type="caution">
    <text evidence="1">The sequence shown here is derived from an EMBL/GenBank/DDBJ whole genome shotgun (WGS) entry which is preliminary data.</text>
</comment>
<evidence type="ECO:0000313" key="1">
    <source>
        <dbReference type="EMBL" id="ODM02218.1"/>
    </source>
</evidence>
<dbReference type="EMBL" id="MCGI01000010">
    <property type="protein sequence ID" value="ODM02218.1"/>
    <property type="molecule type" value="Genomic_DNA"/>
</dbReference>
<reference evidence="1 2" key="1">
    <citation type="submission" date="2016-07" db="EMBL/GenBank/DDBJ databases">
        <title>Characterization of isolates of Eisenbergiella tayi derived from blood cultures, using whole genome sequencing.</title>
        <authorList>
            <person name="Burdz T."/>
            <person name="Wiebe D."/>
            <person name="Huynh C."/>
            <person name="Bernard K."/>
        </authorList>
    </citation>
    <scope>NUCLEOTIDE SEQUENCE [LARGE SCALE GENOMIC DNA]</scope>
    <source>
        <strain evidence="1 2">NML 120489</strain>
    </source>
</reference>